<dbReference type="Gene3D" id="3.20.20.450">
    <property type="entry name" value="EAL domain"/>
    <property type="match status" value="1"/>
</dbReference>
<feature type="transmembrane region" description="Helical" evidence="1">
    <location>
        <begin position="85"/>
        <end position="106"/>
    </location>
</feature>
<protein>
    <submittedName>
        <fullName evidence="6">PAS domain S-box-containing protein/diguanylate cyclase (GGDEF) domain-containing protein</fullName>
    </submittedName>
</protein>
<feature type="transmembrane region" description="Helical" evidence="1">
    <location>
        <begin position="47"/>
        <end position="65"/>
    </location>
</feature>
<dbReference type="PROSITE" id="PS50924">
    <property type="entry name" value="MHYT"/>
    <property type="match status" value="1"/>
</dbReference>
<sequence>MSHLLADLMGYRNPFWAALVPMVSVPGVALLLLLLQRAARGGWRNGAVLVSVACVLSVGINWATFLAALKSSFPHVGISIPTGHAIAATAAGGTCSFLAIRIAVAARRSSRNVLLSGSLLSFGFSCMIFISMAGMVSPFSLSYDLSAVLAVMVLGAALSSFAIWEGGGRKGRHTDGIAVLLGAGAFTTVAFGSPAAVLSFGDWMTAVAQPDDLTSSPIVVIGAAEGVVVLFLCLVGSLIDNRVAARDELEADRLRQLADSTFEAILIHRGGVVLDGNVASTTLLGVQATELPGRELRSILAGTGQIVEAATSSETVESEITARGGRRVPVEMLSRPIRYRGDAAIVTALRDISERRASEARIRFMALHDMLTELPNRVLLKERLDAGIAQATSTSGMLAVLALDLDGFKLVNDTYGHAVGDDLLKQVGRRIRNCLRTDEFVARIGGDEFVVIQPGGNQPSGGSDLAQRIIASLSEPFDLDGRRATIGTSIGVAIYPANADAPDLLLKRADIALYRAKHAGRGCFRFFDAEIDHEVDDRPQLEQELRKALANGELSLAYQPISDATGHPISFEALMRWTHPVLGPISPARFIPIAEERKLIVHMGEWALREACRNAAAWAIPCRVAVNLSPVQVLEKGLVALVGAILSETGLEADRLELEITEGVLLQDEDAACAVIQDLGALGVRVVLDDFGTGYSSLSYLHRFPFRKLKIDRSFVQRLSDDQSARAIVKAIISMSRDLGIAVTAEGVETQDHLERLRLLQCHEFQGFLFNKPMSAEEANDTLLRRAADEGLLNLQALRDDLRGAHNEPKIRFAV</sequence>
<dbReference type="SUPFAM" id="SSF141868">
    <property type="entry name" value="EAL domain-like"/>
    <property type="match status" value="1"/>
</dbReference>
<evidence type="ECO:0000313" key="7">
    <source>
        <dbReference type="Proteomes" id="UP000198793"/>
    </source>
</evidence>
<dbReference type="PROSITE" id="PS50883">
    <property type="entry name" value="EAL"/>
    <property type="match status" value="1"/>
</dbReference>
<dbReference type="CDD" id="cd01949">
    <property type="entry name" value="GGDEF"/>
    <property type="match status" value="1"/>
</dbReference>
<feature type="transmembrane region" description="Helical" evidence="1">
    <location>
        <begin position="218"/>
        <end position="239"/>
    </location>
</feature>
<dbReference type="GO" id="GO:0003824">
    <property type="term" value="F:catalytic activity"/>
    <property type="evidence" value="ECO:0007669"/>
    <property type="project" value="UniProtKB-ARBA"/>
</dbReference>
<dbReference type="InterPro" id="IPR001633">
    <property type="entry name" value="EAL_dom"/>
</dbReference>
<dbReference type="NCBIfam" id="TIGR00229">
    <property type="entry name" value="sensory_box"/>
    <property type="match status" value="1"/>
</dbReference>
<proteinExistence type="predicted"/>
<dbReference type="InterPro" id="IPR035965">
    <property type="entry name" value="PAS-like_dom_sf"/>
</dbReference>
<dbReference type="CDD" id="cd01948">
    <property type="entry name" value="EAL"/>
    <property type="match status" value="1"/>
</dbReference>
<dbReference type="PANTHER" id="PTHR44757">
    <property type="entry name" value="DIGUANYLATE CYCLASE DGCP"/>
    <property type="match status" value="1"/>
</dbReference>
<feature type="transmembrane region" description="Helical" evidence="1">
    <location>
        <begin position="176"/>
        <end position="198"/>
    </location>
</feature>
<dbReference type="Gene3D" id="3.30.450.20">
    <property type="entry name" value="PAS domain"/>
    <property type="match status" value="1"/>
</dbReference>
<dbReference type="GO" id="GO:0016020">
    <property type="term" value="C:membrane"/>
    <property type="evidence" value="ECO:0007669"/>
    <property type="project" value="UniProtKB-UniRule"/>
</dbReference>
<evidence type="ECO:0000256" key="1">
    <source>
        <dbReference type="PROSITE-ProRule" id="PRU00244"/>
    </source>
</evidence>
<dbReference type="PROSITE" id="PS50113">
    <property type="entry name" value="PAC"/>
    <property type="match status" value="1"/>
</dbReference>
<feature type="domain" description="PAC" evidence="2">
    <location>
        <begin position="314"/>
        <end position="364"/>
    </location>
</feature>
<dbReference type="Gene3D" id="3.30.70.270">
    <property type="match status" value="1"/>
</dbReference>
<reference evidence="6 7" key="1">
    <citation type="submission" date="2016-10" db="EMBL/GenBank/DDBJ databases">
        <authorList>
            <person name="de Groot N.N."/>
        </authorList>
    </citation>
    <scope>NUCLEOTIDE SEQUENCE [LARGE SCALE GENOMIC DNA]</scope>
    <source>
        <strain evidence="7">L7-484,KACC 16230,DSM 25025</strain>
    </source>
</reference>
<dbReference type="FunFam" id="3.30.70.270:FF:000001">
    <property type="entry name" value="Diguanylate cyclase domain protein"/>
    <property type="match status" value="1"/>
</dbReference>
<keyword evidence="1" id="KW-0472">Membrane</keyword>
<name>A0A1H0MY41_9HYPH</name>
<dbReference type="Proteomes" id="UP000198793">
    <property type="component" value="Unassembled WGS sequence"/>
</dbReference>
<dbReference type="SUPFAM" id="SSF55073">
    <property type="entry name" value="Nucleotide cyclase"/>
    <property type="match status" value="1"/>
</dbReference>
<evidence type="ECO:0000259" key="4">
    <source>
        <dbReference type="PROSITE" id="PS50887"/>
    </source>
</evidence>
<dbReference type="AlphaFoldDB" id="A0A1H0MY41"/>
<keyword evidence="7" id="KW-1185">Reference proteome</keyword>
<dbReference type="InterPro" id="IPR029787">
    <property type="entry name" value="Nucleotide_cyclase"/>
</dbReference>
<organism evidence="6 7">
    <name type="scientific">Aureimonas jatrophae</name>
    <dbReference type="NCBI Taxonomy" id="1166073"/>
    <lineage>
        <taxon>Bacteria</taxon>
        <taxon>Pseudomonadati</taxon>
        <taxon>Pseudomonadota</taxon>
        <taxon>Alphaproteobacteria</taxon>
        <taxon>Hyphomicrobiales</taxon>
        <taxon>Aurantimonadaceae</taxon>
        <taxon>Aureimonas</taxon>
    </lineage>
</organism>
<gene>
    <name evidence="6" type="ORF">SAMN05192530_1169</name>
</gene>
<keyword evidence="1" id="KW-0812">Transmembrane</keyword>
<dbReference type="SUPFAM" id="SSF55785">
    <property type="entry name" value="PYP-like sensor domain (PAS domain)"/>
    <property type="match status" value="1"/>
</dbReference>
<evidence type="ECO:0000313" key="6">
    <source>
        <dbReference type="EMBL" id="SDO85388.1"/>
    </source>
</evidence>
<dbReference type="InterPro" id="IPR043128">
    <property type="entry name" value="Rev_trsase/Diguanyl_cyclase"/>
</dbReference>
<evidence type="ECO:0000259" key="2">
    <source>
        <dbReference type="PROSITE" id="PS50113"/>
    </source>
</evidence>
<keyword evidence="1" id="KW-1133">Transmembrane helix</keyword>
<dbReference type="EMBL" id="FNIT01000016">
    <property type="protein sequence ID" value="SDO85388.1"/>
    <property type="molecule type" value="Genomic_DNA"/>
</dbReference>
<dbReference type="InterPro" id="IPR000160">
    <property type="entry name" value="GGDEF_dom"/>
</dbReference>
<evidence type="ECO:0000259" key="3">
    <source>
        <dbReference type="PROSITE" id="PS50883"/>
    </source>
</evidence>
<feature type="transmembrane region" description="Helical" evidence="1">
    <location>
        <begin position="15"/>
        <end position="35"/>
    </location>
</feature>
<dbReference type="InterPro" id="IPR005330">
    <property type="entry name" value="MHYT_dom"/>
</dbReference>
<feature type="domain" description="EAL" evidence="3">
    <location>
        <begin position="538"/>
        <end position="787"/>
    </location>
</feature>
<dbReference type="SMART" id="SM00267">
    <property type="entry name" value="GGDEF"/>
    <property type="match status" value="1"/>
</dbReference>
<feature type="transmembrane region" description="Helical" evidence="1">
    <location>
        <begin position="145"/>
        <end position="164"/>
    </location>
</feature>
<dbReference type="PANTHER" id="PTHR44757:SF2">
    <property type="entry name" value="BIOFILM ARCHITECTURE MAINTENANCE PROTEIN MBAA"/>
    <property type="match status" value="1"/>
</dbReference>
<feature type="domain" description="GGDEF" evidence="4">
    <location>
        <begin position="396"/>
        <end position="529"/>
    </location>
</feature>
<dbReference type="RefSeq" id="WP_170842693.1">
    <property type="nucleotide sequence ID" value="NZ_FNIT01000016.1"/>
</dbReference>
<dbReference type="STRING" id="1166073.SAMN05192530_1169"/>
<dbReference type="PROSITE" id="PS50887">
    <property type="entry name" value="GGDEF"/>
    <property type="match status" value="1"/>
</dbReference>
<dbReference type="InterPro" id="IPR035919">
    <property type="entry name" value="EAL_sf"/>
</dbReference>
<dbReference type="SMART" id="SM00052">
    <property type="entry name" value="EAL"/>
    <property type="match status" value="1"/>
</dbReference>
<dbReference type="InterPro" id="IPR000014">
    <property type="entry name" value="PAS"/>
</dbReference>
<dbReference type="NCBIfam" id="TIGR00254">
    <property type="entry name" value="GGDEF"/>
    <property type="match status" value="1"/>
</dbReference>
<evidence type="ECO:0000259" key="5">
    <source>
        <dbReference type="PROSITE" id="PS50924"/>
    </source>
</evidence>
<dbReference type="InterPro" id="IPR000700">
    <property type="entry name" value="PAS-assoc_C"/>
</dbReference>
<feature type="domain" description="MHYT" evidence="5">
    <location>
        <begin position="12"/>
        <end position="200"/>
    </location>
</feature>
<dbReference type="Pfam" id="PF00563">
    <property type="entry name" value="EAL"/>
    <property type="match status" value="1"/>
</dbReference>
<dbReference type="InterPro" id="IPR052155">
    <property type="entry name" value="Biofilm_reg_signaling"/>
</dbReference>
<feature type="transmembrane region" description="Helical" evidence="1">
    <location>
        <begin position="113"/>
        <end position="133"/>
    </location>
</feature>
<accession>A0A1H0MY41</accession>
<dbReference type="Pfam" id="PF00990">
    <property type="entry name" value="GGDEF"/>
    <property type="match status" value="1"/>
</dbReference>